<dbReference type="RefSeq" id="WP_343042065.1">
    <property type="nucleotide sequence ID" value="NZ_WOCA01000001.1"/>
</dbReference>
<keyword evidence="7" id="KW-1185">Reference proteome</keyword>
<dbReference type="InterPro" id="IPR036388">
    <property type="entry name" value="WH-like_DNA-bd_sf"/>
</dbReference>
<keyword evidence="1 5" id="KW-0963">Cytoplasm</keyword>
<reference evidence="6 7" key="1">
    <citation type="submission" date="2019-11" db="EMBL/GenBank/DDBJ databases">
        <authorList>
            <person name="Li X."/>
        </authorList>
    </citation>
    <scope>NUCLEOTIDE SEQUENCE [LARGE SCALE GENOMIC DNA]</scope>
    <source>
        <strain evidence="6 7">L9</strain>
    </source>
</reference>
<evidence type="ECO:0000256" key="3">
    <source>
        <dbReference type="ARBA" id="ARBA00022829"/>
    </source>
</evidence>
<comment type="function">
    <text evidence="5">Participates in chromosomal partition during cell division. May act via the formation of a condensin-like complex containing Smc and ScpA that pull DNA away from mid-cell into both cell halves.</text>
</comment>
<keyword evidence="4 5" id="KW-0131">Cell cycle</keyword>
<dbReference type="GO" id="GO:0051301">
    <property type="term" value="P:cell division"/>
    <property type="evidence" value="ECO:0007669"/>
    <property type="project" value="UniProtKB-KW"/>
</dbReference>
<dbReference type="Gene3D" id="1.10.10.10">
    <property type="entry name" value="Winged helix-like DNA-binding domain superfamily/Winged helix DNA-binding domain"/>
    <property type="match status" value="2"/>
</dbReference>
<keyword evidence="3 5" id="KW-0159">Chromosome partition</keyword>
<protein>
    <recommendedName>
        <fullName evidence="5">Segregation and condensation protein B</fullName>
    </recommendedName>
</protein>
<dbReference type="NCBIfam" id="TIGR00281">
    <property type="entry name" value="SMC-Scp complex subunit ScpB"/>
    <property type="match status" value="1"/>
</dbReference>
<dbReference type="SUPFAM" id="SSF46785">
    <property type="entry name" value="Winged helix' DNA-binding domain"/>
    <property type="match status" value="2"/>
</dbReference>
<dbReference type="InterPro" id="IPR036390">
    <property type="entry name" value="WH_DNA-bd_sf"/>
</dbReference>
<name>A0A6N8FIS4_9BACI</name>
<accession>A0A6N8FIS4</accession>
<dbReference type="EMBL" id="WOCA01000001">
    <property type="protein sequence ID" value="MUK87228.1"/>
    <property type="molecule type" value="Genomic_DNA"/>
</dbReference>
<dbReference type="InterPro" id="IPR005234">
    <property type="entry name" value="ScpB_csome_segregation"/>
</dbReference>
<comment type="caution">
    <text evidence="6">The sequence shown here is derived from an EMBL/GenBank/DDBJ whole genome shotgun (WGS) entry which is preliminary data.</text>
</comment>
<gene>
    <name evidence="5 6" type="primary">scpB</name>
    <name evidence="6" type="ORF">GMD78_02280</name>
</gene>
<dbReference type="GO" id="GO:0051304">
    <property type="term" value="P:chromosome separation"/>
    <property type="evidence" value="ECO:0007669"/>
    <property type="project" value="InterPro"/>
</dbReference>
<evidence type="ECO:0000313" key="7">
    <source>
        <dbReference type="Proteomes" id="UP000469125"/>
    </source>
</evidence>
<comment type="similarity">
    <text evidence="5">Belongs to the ScpB family.</text>
</comment>
<dbReference type="PANTHER" id="PTHR34298">
    <property type="entry name" value="SEGREGATION AND CONDENSATION PROTEIN B"/>
    <property type="match status" value="1"/>
</dbReference>
<evidence type="ECO:0000313" key="6">
    <source>
        <dbReference type="EMBL" id="MUK87228.1"/>
    </source>
</evidence>
<dbReference type="HAMAP" id="MF_01804">
    <property type="entry name" value="ScpB"/>
    <property type="match status" value="1"/>
</dbReference>
<evidence type="ECO:0000256" key="2">
    <source>
        <dbReference type="ARBA" id="ARBA00022618"/>
    </source>
</evidence>
<keyword evidence="2 5" id="KW-0132">Cell division</keyword>
<dbReference type="GO" id="GO:0005737">
    <property type="term" value="C:cytoplasm"/>
    <property type="evidence" value="ECO:0007669"/>
    <property type="project" value="UniProtKB-SubCell"/>
</dbReference>
<dbReference type="PIRSF" id="PIRSF019345">
    <property type="entry name" value="ScpB"/>
    <property type="match status" value="1"/>
</dbReference>
<dbReference type="PANTHER" id="PTHR34298:SF2">
    <property type="entry name" value="SEGREGATION AND CONDENSATION PROTEIN B"/>
    <property type="match status" value="1"/>
</dbReference>
<evidence type="ECO:0000256" key="1">
    <source>
        <dbReference type="ARBA" id="ARBA00022490"/>
    </source>
</evidence>
<proteinExistence type="inferred from homology"/>
<dbReference type="Pfam" id="PF04079">
    <property type="entry name" value="SMC_ScpB"/>
    <property type="match status" value="1"/>
</dbReference>
<evidence type="ECO:0000256" key="4">
    <source>
        <dbReference type="ARBA" id="ARBA00023306"/>
    </source>
</evidence>
<dbReference type="AlphaFoldDB" id="A0A6N8FIS4"/>
<organism evidence="6 7">
    <name type="scientific">Ornithinibacillus caprae</name>
    <dbReference type="NCBI Taxonomy" id="2678566"/>
    <lineage>
        <taxon>Bacteria</taxon>
        <taxon>Bacillati</taxon>
        <taxon>Bacillota</taxon>
        <taxon>Bacilli</taxon>
        <taxon>Bacillales</taxon>
        <taxon>Bacillaceae</taxon>
        <taxon>Ornithinibacillus</taxon>
    </lineage>
</organism>
<comment type="subcellular location">
    <subcellularLocation>
        <location evidence="5">Cytoplasm</location>
    </subcellularLocation>
    <text evidence="5">Associated with two foci at the outer edges of the nucleoid region in young cells, and at four foci within both cell halves in older cells.</text>
</comment>
<comment type="subunit">
    <text evidence="5">Homodimer. Homodimerization may be required to stabilize the binding of ScpA to the Smc head domains. Component of a cohesin-like complex composed of ScpA, ScpB and the Smc homodimer, in which ScpA and ScpB bind to the head domain of Smc. The presence of the three proteins is required for the association of the complex with DNA.</text>
</comment>
<dbReference type="Proteomes" id="UP000469125">
    <property type="component" value="Unassembled WGS sequence"/>
</dbReference>
<evidence type="ECO:0000256" key="5">
    <source>
        <dbReference type="HAMAP-Rule" id="MF_01804"/>
    </source>
</evidence>
<sequence length="199" mass="22821">MEMKELKAVLEGLLFASGDEGITVKQTSKILDITEEAVEHLIEELKYDYEHVTRGIMIMKSHEVYHLTTKPEHSEYFKKLLETPQASRMSQAALETLAIIAYKQPITRTEIEEIRGVKSDRPVQTLIARSLIEEVGRREGAGRPVLFGTTKDFLTYFGLTSLDELPPLQDNLDTEELEHEADLFFERFNQMETDSTNQN</sequence>
<dbReference type="GO" id="GO:0006260">
    <property type="term" value="P:DNA replication"/>
    <property type="evidence" value="ECO:0007669"/>
    <property type="project" value="UniProtKB-UniRule"/>
</dbReference>